<dbReference type="RefSeq" id="WP_251936470.1">
    <property type="nucleotide sequence ID" value="NZ_CP098747.1"/>
</dbReference>
<comment type="similarity">
    <text evidence="8">Belongs to the TsuA/YedE (TC 9.B.102) family.</text>
</comment>
<keyword evidence="3" id="KW-1003">Cell membrane</keyword>
<dbReference type="PANTHER" id="PTHR30574:SF1">
    <property type="entry name" value="SULPHUR TRANSPORT DOMAIN-CONTAINING PROTEIN"/>
    <property type="match status" value="1"/>
</dbReference>
<evidence type="ECO:0000256" key="6">
    <source>
        <dbReference type="ARBA" id="ARBA00022989"/>
    </source>
</evidence>
<name>A0ABY4W6X6_9PROT</name>
<protein>
    <submittedName>
        <fullName evidence="10">YeeE/YedE family protein</fullName>
    </submittedName>
</protein>
<comment type="subcellular location">
    <subcellularLocation>
        <location evidence="1">Cell inner membrane</location>
        <topology evidence="1">Multi-pass membrane protein</topology>
    </subcellularLocation>
</comment>
<evidence type="ECO:0000256" key="1">
    <source>
        <dbReference type="ARBA" id="ARBA00004429"/>
    </source>
</evidence>
<keyword evidence="5 9" id="KW-0812">Transmembrane</keyword>
<keyword evidence="2" id="KW-0813">Transport</keyword>
<feature type="transmembrane region" description="Helical" evidence="9">
    <location>
        <begin position="46"/>
        <end position="66"/>
    </location>
</feature>
<evidence type="ECO:0000313" key="11">
    <source>
        <dbReference type="Proteomes" id="UP001056291"/>
    </source>
</evidence>
<evidence type="ECO:0000256" key="8">
    <source>
        <dbReference type="ARBA" id="ARBA00035655"/>
    </source>
</evidence>
<evidence type="ECO:0000256" key="4">
    <source>
        <dbReference type="ARBA" id="ARBA00022519"/>
    </source>
</evidence>
<evidence type="ECO:0000256" key="3">
    <source>
        <dbReference type="ARBA" id="ARBA00022475"/>
    </source>
</evidence>
<evidence type="ECO:0000256" key="5">
    <source>
        <dbReference type="ARBA" id="ARBA00022692"/>
    </source>
</evidence>
<dbReference type="InterPro" id="IPR007272">
    <property type="entry name" value="Sulf_transp_TsuA/YedE"/>
</dbReference>
<dbReference type="Pfam" id="PF04143">
    <property type="entry name" value="Sulf_transp"/>
    <property type="match status" value="1"/>
</dbReference>
<sequence>MILWISIVCIGLAGLIGFSAHRASLCSVRAVEELLTTRRGFMLASFVKSSLWVMGATLLITLFVPVDVMMTVGKELSLLTLVGGLLFGVGATINGGCAFSTLTRLGGGNIGVLLSLVGFVVGAALLELIPMGPFSSLAVDTQTGMSLLTRWHMPLAIALSLWMLWELAKLRRSFSPSGWKNKVTASHYRLSTAALLMGVSNAILYVLVGAWPYTYVLGHTARNAVTGAAMPAVIYWLLFVALVVGVFLSAWQGHRFRLVLAPNRQWLNYLFGGVLMGAGAGFIPGGNDVLMFQGLPSLSPHALPAFVAMMIGIALTLTLMRLLGRGIPVIDCGNDICAIDDK</sequence>
<dbReference type="Proteomes" id="UP001056291">
    <property type="component" value="Chromosome"/>
</dbReference>
<feature type="transmembrane region" description="Helical" evidence="9">
    <location>
        <begin position="151"/>
        <end position="168"/>
    </location>
</feature>
<gene>
    <name evidence="10" type="ORF">NBZ79_06270</name>
</gene>
<evidence type="ECO:0000256" key="9">
    <source>
        <dbReference type="SAM" id="Phobius"/>
    </source>
</evidence>
<feature type="transmembrane region" description="Helical" evidence="9">
    <location>
        <begin position="110"/>
        <end position="131"/>
    </location>
</feature>
<feature type="transmembrane region" description="Helical" evidence="9">
    <location>
        <begin position="303"/>
        <end position="323"/>
    </location>
</feature>
<keyword evidence="11" id="KW-1185">Reference proteome</keyword>
<proteinExistence type="inferred from homology"/>
<dbReference type="EMBL" id="CP098747">
    <property type="protein sequence ID" value="USG62579.1"/>
    <property type="molecule type" value="Genomic_DNA"/>
</dbReference>
<keyword evidence="4" id="KW-0997">Cell inner membrane</keyword>
<feature type="transmembrane region" description="Helical" evidence="9">
    <location>
        <begin position="188"/>
        <end position="213"/>
    </location>
</feature>
<dbReference type="PANTHER" id="PTHR30574">
    <property type="entry name" value="INNER MEMBRANE PROTEIN YEDE"/>
    <property type="match status" value="1"/>
</dbReference>
<feature type="transmembrane region" description="Helical" evidence="9">
    <location>
        <begin position="233"/>
        <end position="254"/>
    </location>
</feature>
<organism evidence="10 11">
    <name type="scientific">Sneathiella marina</name>
    <dbReference type="NCBI Taxonomy" id="2950108"/>
    <lineage>
        <taxon>Bacteria</taxon>
        <taxon>Pseudomonadati</taxon>
        <taxon>Pseudomonadota</taxon>
        <taxon>Alphaproteobacteria</taxon>
        <taxon>Sneathiellales</taxon>
        <taxon>Sneathiellaceae</taxon>
        <taxon>Sneathiella</taxon>
    </lineage>
</organism>
<evidence type="ECO:0000256" key="2">
    <source>
        <dbReference type="ARBA" id="ARBA00022448"/>
    </source>
</evidence>
<evidence type="ECO:0000313" key="10">
    <source>
        <dbReference type="EMBL" id="USG62579.1"/>
    </source>
</evidence>
<keyword evidence="6 9" id="KW-1133">Transmembrane helix</keyword>
<feature type="transmembrane region" description="Helical" evidence="9">
    <location>
        <begin position="266"/>
        <end position="283"/>
    </location>
</feature>
<accession>A0ABY4W6X6</accession>
<reference evidence="10" key="1">
    <citation type="submission" date="2022-06" db="EMBL/GenBank/DDBJ databases">
        <title>Sneathiella actinostolidae sp. nov., isolated from a sea anemonein the Western Pacific Ocean.</title>
        <authorList>
            <person name="Wei M.J."/>
        </authorList>
    </citation>
    <scope>NUCLEOTIDE SEQUENCE</scope>
    <source>
        <strain evidence="10">PHK-P5</strain>
    </source>
</reference>
<keyword evidence="7 9" id="KW-0472">Membrane</keyword>
<evidence type="ECO:0000256" key="7">
    <source>
        <dbReference type="ARBA" id="ARBA00023136"/>
    </source>
</evidence>